<accession>A0ABR2RIF5</accession>
<dbReference type="EMBL" id="JBBPBN010000022">
    <property type="protein sequence ID" value="KAK9012604.1"/>
    <property type="molecule type" value="Genomic_DNA"/>
</dbReference>
<feature type="transmembrane region" description="Helical" evidence="1">
    <location>
        <begin position="48"/>
        <end position="69"/>
    </location>
</feature>
<keyword evidence="3" id="KW-1185">Reference proteome</keyword>
<proteinExistence type="predicted"/>
<evidence type="ECO:0000313" key="3">
    <source>
        <dbReference type="Proteomes" id="UP001396334"/>
    </source>
</evidence>
<organism evidence="2 3">
    <name type="scientific">Hibiscus sabdariffa</name>
    <name type="common">roselle</name>
    <dbReference type="NCBI Taxonomy" id="183260"/>
    <lineage>
        <taxon>Eukaryota</taxon>
        <taxon>Viridiplantae</taxon>
        <taxon>Streptophyta</taxon>
        <taxon>Embryophyta</taxon>
        <taxon>Tracheophyta</taxon>
        <taxon>Spermatophyta</taxon>
        <taxon>Magnoliopsida</taxon>
        <taxon>eudicotyledons</taxon>
        <taxon>Gunneridae</taxon>
        <taxon>Pentapetalae</taxon>
        <taxon>rosids</taxon>
        <taxon>malvids</taxon>
        <taxon>Malvales</taxon>
        <taxon>Malvaceae</taxon>
        <taxon>Malvoideae</taxon>
        <taxon>Hibiscus</taxon>
    </lineage>
</organism>
<dbReference type="Proteomes" id="UP001396334">
    <property type="component" value="Unassembled WGS sequence"/>
</dbReference>
<gene>
    <name evidence="2" type="ORF">V6N11_040648</name>
</gene>
<keyword evidence="1" id="KW-0472">Membrane</keyword>
<reference evidence="2 3" key="1">
    <citation type="journal article" date="2024" name="G3 (Bethesda)">
        <title>Genome assembly of Hibiscus sabdariffa L. provides insights into metabolisms of medicinal natural products.</title>
        <authorList>
            <person name="Kim T."/>
        </authorList>
    </citation>
    <scope>NUCLEOTIDE SEQUENCE [LARGE SCALE GENOMIC DNA]</scope>
    <source>
        <strain evidence="2">TK-2024</strain>
        <tissue evidence="2">Old leaves</tissue>
    </source>
</reference>
<evidence type="ECO:0000313" key="2">
    <source>
        <dbReference type="EMBL" id="KAK9012604.1"/>
    </source>
</evidence>
<name>A0ABR2RIF5_9ROSI</name>
<protein>
    <submittedName>
        <fullName evidence="2">Uncharacterized protein</fullName>
    </submittedName>
</protein>
<sequence length="106" mass="12068">MNNVDAFALLSQHSSPSPHALACDRLTGQVSELVGASWIPARNWHFRFWRVVVIVFLFSLACPDLFSLVNRILPVLIRQLSVIWMSVSFSRLIRPALFSFRLKANT</sequence>
<evidence type="ECO:0000256" key="1">
    <source>
        <dbReference type="SAM" id="Phobius"/>
    </source>
</evidence>
<keyword evidence="1" id="KW-1133">Transmembrane helix</keyword>
<keyword evidence="1" id="KW-0812">Transmembrane</keyword>
<comment type="caution">
    <text evidence="2">The sequence shown here is derived from an EMBL/GenBank/DDBJ whole genome shotgun (WGS) entry which is preliminary data.</text>
</comment>